<dbReference type="SUPFAM" id="SSF56112">
    <property type="entry name" value="Protein kinase-like (PK-like)"/>
    <property type="match status" value="1"/>
</dbReference>
<evidence type="ECO:0000313" key="3">
    <source>
        <dbReference type="Proteomes" id="UP000816034"/>
    </source>
</evidence>
<dbReference type="Pfam" id="PF02958">
    <property type="entry name" value="EcKL"/>
    <property type="match status" value="1"/>
</dbReference>
<dbReference type="Proteomes" id="UP000816034">
    <property type="component" value="Unassembled WGS sequence"/>
</dbReference>
<gene>
    <name evidence="2" type="ORF">C9374_002830</name>
</gene>
<dbReference type="RefSeq" id="XP_044550376.1">
    <property type="nucleotide sequence ID" value="XM_044692291.1"/>
</dbReference>
<evidence type="ECO:0008006" key="4">
    <source>
        <dbReference type="Google" id="ProtNLM"/>
    </source>
</evidence>
<dbReference type="InterPro" id="IPR011009">
    <property type="entry name" value="Kinase-like_dom_sf"/>
</dbReference>
<keyword evidence="3" id="KW-1185">Reference proteome</keyword>
<evidence type="ECO:0000256" key="1">
    <source>
        <dbReference type="SAM" id="MobiDB-lite"/>
    </source>
</evidence>
<dbReference type="PANTHER" id="PTHR23020:SF41">
    <property type="entry name" value="AMINOGLYCOSIDE PHOSPHOTRANSFERASE DOMAIN-CONTAINING PROTEIN"/>
    <property type="match status" value="1"/>
</dbReference>
<dbReference type="Gene3D" id="3.90.1200.10">
    <property type="match status" value="1"/>
</dbReference>
<accession>A0AA88GUG9</accession>
<dbReference type="AlphaFoldDB" id="A0AA88GUG9"/>
<dbReference type="PANTHER" id="PTHR23020">
    <property type="entry name" value="UNCHARACTERIZED NUCLEAR HORMONE RECEPTOR-RELATED"/>
    <property type="match status" value="1"/>
</dbReference>
<dbReference type="InterPro" id="IPR052961">
    <property type="entry name" value="Oxido-Kinase-like_Enzymes"/>
</dbReference>
<proteinExistence type="predicted"/>
<dbReference type="GeneID" id="68095285"/>
<evidence type="ECO:0000313" key="2">
    <source>
        <dbReference type="EMBL" id="KAG2386384.1"/>
    </source>
</evidence>
<organism evidence="2 3">
    <name type="scientific">Naegleria lovaniensis</name>
    <name type="common">Amoeba</name>
    <dbReference type="NCBI Taxonomy" id="51637"/>
    <lineage>
        <taxon>Eukaryota</taxon>
        <taxon>Discoba</taxon>
        <taxon>Heterolobosea</taxon>
        <taxon>Tetramitia</taxon>
        <taxon>Eutetramitia</taxon>
        <taxon>Vahlkampfiidae</taxon>
        <taxon>Naegleria</taxon>
    </lineage>
</organism>
<dbReference type="InterPro" id="IPR004119">
    <property type="entry name" value="EcKL"/>
</dbReference>
<sequence length="407" mass="46422">MSQPNHSLTKASLAPKPGDTTVSSEWLEFILRKKGILTDENHHVLSVEMNGLKDNRGLAAVMNRLTVTYSDPECHSLPKTFMLKTSQTSEQARAQSSARGQYREGLFYDSDLVEQLEVSKNVLYGFGCEKTGEYVLLMKDLKTSDHVVGANFVFGNQVWGMPEMNVKLPEPVSVLEQMYLTCARLNAKFWKDPSLLSHGFLKACGFYKGEHRDVWEFGMANGRKAWEAAKERNAQSELFKFSEKLIGIIDRSYELASWENMQKAIHEEPFALCHGDFHASNMFVNVENLELSLFDWSEVGIWNPVTDLAQTLISDVKPEIVAQNSKHLLKTYYDELERCGADLSDFSFEACWNCFCKNGPERWIWLFSVLASLSFIPEIAVKYWHDNLLSFIESHGDYPVYNLKSIC</sequence>
<protein>
    <recommendedName>
        <fullName evidence="4">Aminoglycoside phosphotransferase domain-containing protein</fullName>
    </recommendedName>
</protein>
<name>A0AA88GUG9_NAELO</name>
<reference evidence="2 3" key="1">
    <citation type="journal article" date="2018" name="BMC Genomics">
        <title>The genome of Naegleria lovaniensis, the basis for a comparative approach to unravel pathogenicity factors of the human pathogenic amoeba N. fowleri.</title>
        <authorList>
            <person name="Liechti N."/>
            <person name="Schurch N."/>
            <person name="Bruggmann R."/>
            <person name="Wittwer M."/>
        </authorList>
    </citation>
    <scope>NUCLEOTIDE SEQUENCE [LARGE SCALE GENOMIC DNA]</scope>
    <source>
        <strain evidence="2 3">ATCC 30569</strain>
    </source>
</reference>
<comment type="caution">
    <text evidence="2">The sequence shown here is derived from an EMBL/GenBank/DDBJ whole genome shotgun (WGS) entry which is preliminary data.</text>
</comment>
<feature type="compositionally biased region" description="Polar residues" evidence="1">
    <location>
        <begin position="1"/>
        <end position="10"/>
    </location>
</feature>
<feature type="region of interest" description="Disordered" evidence="1">
    <location>
        <begin position="1"/>
        <end position="20"/>
    </location>
</feature>
<dbReference type="EMBL" id="PYSW02000016">
    <property type="protein sequence ID" value="KAG2386384.1"/>
    <property type="molecule type" value="Genomic_DNA"/>
</dbReference>